<reference evidence="1 2" key="1">
    <citation type="submission" date="2018-09" db="EMBL/GenBank/DDBJ databases">
        <title>Complete genome sequence of Euzebya sp. DY32-46 isolated from seawater of Pacific Ocean.</title>
        <authorList>
            <person name="Xu L."/>
            <person name="Wu Y.-H."/>
            <person name="Xu X.-W."/>
        </authorList>
    </citation>
    <scope>NUCLEOTIDE SEQUENCE [LARGE SCALE GENOMIC DNA]</scope>
    <source>
        <strain evidence="1 2">DY32-46</strain>
    </source>
</reference>
<dbReference type="EMBL" id="CP031165">
    <property type="protein sequence ID" value="AXV07495.1"/>
    <property type="molecule type" value="Genomic_DNA"/>
</dbReference>
<name>A0A346XZ48_9ACTN</name>
<dbReference type="Proteomes" id="UP000264006">
    <property type="component" value="Chromosome"/>
</dbReference>
<protein>
    <submittedName>
        <fullName evidence="1">Uncharacterized protein</fullName>
    </submittedName>
</protein>
<keyword evidence="2" id="KW-1185">Reference proteome</keyword>
<gene>
    <name evidence="1" type="ORF">DVS28_a2816</name>
</gene>
<evidence type="ECO:0000313" key="2">
    <source>
        <dbReference type="Proteomes" id="UP000264006"/>
    </source>
</evidence>
<evidence type="ECO:0000313" key="1">
    <source>
        <dbReference type="EMBL" id="AXV07495.1"/>
    </source>
</evidence>
<sequence>MAIAHGPAGADWRAHGDGRLAGRLICGFHDAPSVPCPAGSDSHPGVRAW</sequence>
<accession>A0A346XZ48</accession>
<organism evidence="1 2">
    <name type="scientific">Euzebya pacifica</name>
    <dbReference type="NCBI Taxonomy" id="1608957"/>
    <lineage>
        <taxon>Bacteria</taxon>
        <taxon>Bacillati</taxon>
        <taxon>Actinomycetota</taxon>
        <taxon>Nitriliruptoria</taxon>
        <taxon>Euzebyales</taxon>
    </lineage>
</organism>
<dbReference type="KEGG" id="euz:DVS28_a2816"/>
<dbReference type="AlphaFoldDB" id="A0A346XZ48"/>
<proteinExistence type="predicted"/>